<dbReference type="InterPro" id="IPR002908">
    <property type="entry name" value="Frataxin/CyaY"/>
</dbReference>
<protein>
    <submittedName>
        <fullName evidence="3">Iron donor protein CyaY</fullName>
    </submittedName>
</protein>
<reference evidence="3 4" key="1">
    <citation type="submission" date="2018-09" db="EMBL/GenBank/DDBJ databases">
        <authorList>
            <person name="Zhu H."/>
        </authorList>
    </citation>
    <scope>NUCLEOTIDE SEQUENCE [LARGE SCALE GENOMIC DNA]</scope>
    <source>
        <strain evidence="3 4">K1W22B-8</strain>
    </source>
</reference>
<dbReference type="Proteomes" id="UP000284605">
    <property type="component" value="Unassembled WGS sequence"/>
</dbReference>
<dbReference type="GO" id="GO:0008199">
    <property type="term" value="F:ferric iron binding"/>
    <property type="evidence" value="ECO:0007669"/>
    <property type="project" value="InterPro"/>
</dbReference>
<dbReference type="PROSITE" id="PS01344">
    <property type="entry name" value="FRATAXIN_1"/>
    <property type="match status" value="1"/>
</dbReference>
<evidence type="ECO:0000256" key="1">
    <source>
        <dbReference type="ARBA" id="ARBA00008183"/>
    </source>
</evidence>
<organism evidence="3 4">
    <name type="scientific">Oleomonas cavernae</name>
    <dbReference type="NCBI Taxonomy" id="2320859"/>
    <lineage>
        <taxon>Bacteria</taxon>
        <taxon>Pseudomonadati</taxon>
        <taxon>Pseudomonadota</taxon>
        <taxon>Alphaproteobacteria</taxon>
        <taxon>Acetobacterales</taxon>
        <taxon>Acetobacteraceae</taxon>
        <taxon>Oleomonas</taxon>
    </lineage>
</organism>
<comment type="similarity">
    <text evidence="1">Belongs to the frataxin family.</text>
</comment>
<dbReference type="GO" id="GO:0008198">
    <property type="term" value="F:ferrous iron binding"/>
    <property type="evidence" value="ECO:0007669"/>
    <property type="project" value="TreeGrafter"/>
</dbReference>
<accession>A0A418WGA8</accession>
<dbReference type="GO" id="GO:0004322">
    <property type="term" value="F:ferroxidase activity"/>
    <property type="evidence" value="ECO:0007669"/>
    <property type="project" value="TreeGrafter"/>
</dbReference>
<evidence type="ECO:0000256" key="2">
    <source>
        <dbReference type="ARBA" id="ARBA00023004"/>
    </source>
</evidence>
<sequence>MALDDSLFQTLVAQCLGRWLDRLEDSDGFDDIDLTDGVLQAETEAGQTFILNRHVPLKQVWLSSPVSGAHHYAWDEGSGDWRSTRGGEPLETRLIADLASLGIEVDPHV</sequence>
<comment type="caution">
    <text evidence="3">The sequence shown here is derived from an EMBL/GenBank/DDBJ whole genome shotgun (WGS) entry which is preliminary data.</text>
</comment>
<name>A0A418WGA8_9PROT</name>
<keyword evidence="2" id="KW-0408">Iron</keyword>
<dbReference type="PANTHER" id="PTHR16821:SF2">
    <property type="entry name" value="FRATAXIN, MITOCHONDRIAL"/>
    <property type="match status" value="1"/>
</dbReference>
<dbReference type="OrthoDB" id="8480400at2"/>
<dbReference type="RefSeq" id="WP_119780117.1">
    <property type="nucleotide sequence ID" value="NZ_QYUK01000011.1"/>
</dbReference>
<dbReference type="NCBIfam" id="TIGR03421">
    <property type="entry name" value="FeS_CyaY"/>
    <property type="match status" value="1"/>
</dbReference>
<evidence type="ECO:0000313" key="4">
    <source>
        <dbReference type="Proteomes" id="UP000284605"/>
    </source>
</evidence>
<dbReference type="Gene3D" id="3.30.920.10">
    <property type="entry name" value="Frataxin/CyaY"/>
    <property type="match status" value="1"/>
</dbReference>
<dbReference type="InterPro" id="IPR020895">
    <property type="entry name" value="Frataxin_CS"/>
</dbReference>
<dbReference type="AlphaFoldDB" id="A0A418WGA8"/>
<dbReference type="EMBL" id="QYUK01000011">
    <property type="protein sequence ID" value="RJF89012.1"/>
    <property type="molecule type" value="Genomic_DNA"/>
</dbReference>
<dbReference type="SMART" id="SM01219">
    <property type="entry name" value="Frataxin_Cyay"/>
    <property type="match status" value="1"/>
</dbReference>
<dbReference type="GO" id="GO:0016226">
    <property type="term" value="P:iron-sulfur cluster assembly"/>
    <property type="evidence" value="ECO:0007669"/>
    <property type="project" value="InterPro"/>
</dbReference>
<gene>
    <name evidence="3" type="primary">cyaY</name>
    <name evidence="3" type="ORF">D3874_20220</name>
</gene>
<dbReference type="SUPFAM" id="SSF55387">
    <property type="entry name" value="Frataxin/Nqo15-like"/>
    <property type="match status" value="1"/>
</dbReference>
<keyword evidence="4" id="KW-1185">Reference proteome</keyword>
<dbReference type="PROSITE" id="PS50810">
    <property type="entry name" value="FRATAXIN_2"/>
    <property type="match status" value="1"/>
</dbReference>
<dbReference type="GO" id="GO:0006879">
    <property type="term" value="P:intracellular iron ion homeostasis"/>
    <property type="evidence" value="ECO:0007669"/>
    <property type="project" value="TreeGrafter"/>
</dbReference>
<proteinExistence type="inferred from homology"/>
<dbReference type="GO" id="GO:0034986">
    <property type="term" value="F:iron chaperone activity"/>
    <property type="evidence" value="ECO:0007669"/>
    <property type="project" value="TreeGrafter"/>
</dbReference>
<dbReference type="GO" id="GO:0005737">
    <property type="term" value="C:cytoplasm"/>
    <property type="evidence" value="ECO:0007669"/>
    <property type="project" value="UniProtKB-ARBA"/>
</dbReference>
<dbReference type="InterPro" id="IPR036524">
    <property type="entry name" value="Frataxin/CyaY_sf"/>
</dbReference>
<evidence type="ECO:0000313" key="3">
    <source>
        <dbReference type="EMBL" id="RJF89012.1"/>
    </source>
</evidence>
<dbReference type="PANTHER" id="PTHR16821">
    <property type="entry name" value="FRATAXIN"/>
    <property type="match status" value="1"/>
</dbReference>
<dbReference type="Pfam" id="PF01491">
    <property type="entry name" value="Frataxin_Cyay"/>
    <property type="match status" value="1"/>
</dbReference>
<dbReference type="GO" id="GO:0051537">
    <property type="term" value="F:2 iron, 2 sulfur cluster binding"/>
    <property type="evidence" value="ECO:0007669"/>
    <property type="project" value="TreeGrafter"/>
</dbReference>